<dbReference type="Proteomes" id="UP000276061">
    <property type="component" value="Unassembled WGS sequence"/>
</dbReference>
<evidence type="ECO:0000313" key="1">
    <source>
        <dbReference type="EMBL" id="RNL98377.1"/>
    </source>
</evidence>
<evidence type="ECO:0000313" key="2">
    <source>
        <dbReference type="Proteomes" id="UP000276061"/>
    </source>
</evidence>
<dbReference type="AlphaFoldDB" id="A0A3N0FE07"/>
<dbReference type="EMBL" id="RJLR01000150">
    <property type="protein sequence ID" value="RNL98377.1"/>
    <property type="molecule type" value="Genomic_DNA"/>
</dbReference>
<gene>
    <name evidence="1" type="ORF">EF878_21355</name>
</gene>
<protein>
    <submittedName>
        <fullName evidence="1">Uncharacterized protein</fullName>
    </submittedName>
</protein>
<name>A0A3N0FE07_9GAMM</name>
<sequence length="60" mass="6741">MKKIAIVDGFSSGKFIAKGLHDKGCELIHISSSSQLDDYYYNGFDYGIYSESITHENMSK</sequence>
<reference evidence="1 2" key="1">
    <citation type="submission" date="2018-11" db="EMBL/GenBank/DDBJ databases">
        <title>Characterization of surface water Dickeya isolates.</title>
        <authorList>
            <person name="Van Gijsegem F."/>
            <person name="Pedron J."/>
        </authorList>
    </citation>
    <scope>NUCLEOTIDE SEQUENCE [LARGE SCALE GENOMIC DNA]</scope>
    <source>
        <strain evidence="1 2">FVG1-MFV-O17</strain>
    </source>
</reference>
<accession>A0A3N0FE07</accession>
<proteinExistence type="predicted"/>
<feature type="non-terminal residue" evidence="1">
    <location>
        <position position="60"/>
    </location>
</feature>
<comment type="caution">
    <text evidence="1">The sequence shown here is derived from an EMBL/GenBank/DDBJ whole genome shotgun (WGS) entry which is preliminary data.</text>
</comment>
<organism evidence="1 2">
    <name type="scientific">Dickeya undicola</name>
    <dbReference type="NCBI Taxonomy" id="1577887"/>
    <lineage>
        <taxon>Bacteria</taxon>
        <taxon>Pseudomonadati</taxon>
        <taxon>Pseudomonadota</taxon>
        <taxon>Gammaproteobacteria</taxon>
        <taxon>Enterobacterales</taxon>
        <taxon>Pectobacteriaceae</taxon>
        <taxon>Dickeya</taxon>
    </lineage>
</organism>